<evidence type="ECO:0000259" key="5">
    <source>
        <dbReference type="Pfam" id="PF04073"/>
    </source>
</evidence>
<dbReference type="HOGENOM" id="CLU_094875_1_1_11"/>
<dbReference type="GO" id="GO:0002161">
    <property type="term" value="F:aminoacyl-tRNA deacylase activity"/>
    <property type="evidence" value="ECO:0007669"/>
    <property type="project" value="InterPro"/>
</dbReference>
<evidence type="ECO:0000256" key="3">
    <source>
        <dbReference type="ARBA" id="ARBA00023239"/>
    </source>
</evidence>
<accession>D7WA46</accession>
<dbReference type="InterPro" id="IPR036754">
    <property type="entry name" value="YbaK/aa-tRNA-synt-asso_dom_sf"/>
</dbReference>
<dbReference type="PANTHER" id="PTHR30411">
    <property type="entry name" value="CYTOPLASMIC PROTEIN"/>
    <property type="match status" value="1"/>
</dbReference>
<reference evidence="6" key="1">
    <citation type="submission" date="2010-06" db="EMBL/GenBank/DDBJ databases">
        <authorList>
            <person name="Muzny D."/>
            <person name="Qin X."/>
            <person name="Buhay C."/>
            <person name="Dugan-Rocha S."/>
            <person name="Ding Y."/>
            <person name="Chen G."/>
            <person name="Hawes A."/>
            <person name="Holder M."/>
            <person name="Jhangiani S."/>
            <person name="Johnson A."/>
            <person name="Khan Z."/>
            <person name="Li Z."/>
            <person name="Liu W."/>
            <person name="Liu X."/>
            <person name="Perez L."/>
            <person name="Shen H."/>
            <person name="Wang Q."/>
            <person name="Watt J."/>
            <person name="Xi L."/>
            <person name="Xin Y."/>
            <person name="Zhou J."/>
            <person name="Deng J."/>
            <person name="Jiang H."/>
            <person name="Liu Y."/>
            <person name="Qu J."/>
            <person name="Song X.-Z."/>
            <person name="Zhang L."/>
            <person name="Villasana D."/>
            <person name="Johnson A."/>
            <person name="Liu J."/>
            <person name="Liyanage D."/>
            <person name="Lorensuhewa L."/>
            <person name="Robinson T."/>
            <person name="Song A."/>
            <person name="Song B.-B."/>
            <person name="Dinh H."/>
            <person name="Thornton R."/>
            <person name="Coyle M."/>
            <person name="Francisco L."/>
            <person name="Jackson L."/>
            <person name="Javaid M."/>
            <person name="Korchina V."/>
            <person name="Kovar C."/>
            <person name="Mata R."/>
            <person name="Mathew T."/>
            <person name="Ngo R."/>
            <person name="Nguyen L."/>
            <person name="Nguyen N."/>
            <person name="Okwuonu G."/>
            <person name="Ongeri F."/>
            <person name="Pham C."/>
            <person name="Simmons D."/>
            <person name="Wilczek-Boney K."/>
            <person name="Hale W."/>
            <person name="Jakkamsetti A."/>
            <person name="Pham P."/>
            <person name="Ruth R."/>
            <person name="San Lucas F."/>
            <person name="Warren J."/>
            <person name="Zhang J."/>
            <person name="Zhao Z."/>
            <person name="Zhou C."/>
            <person name="Zhu D."/>
            <person name="Lee S."/>
            <person name="Bess C."/>
            <person name="Blankenburg K."/>
            <person name="Forbes L."/>
            <person name="Fu Q."/>
            <person name="Gubbala S."/>
            <person name="Hirani K."/>
            <person name="Jayaseelan J.C."/>
            <person name="Lara F."/>
            <person name="Munidasa M."/>
            <person name="Palculict T."/>
            <person name="Patil S."/>
            <person name="Pu L.-L."/>
            <person name="Saada N."/>
            <person name="Tang L."/>
            <person name="Weissenberger G."/>
            <person name="Zhu Y."/>
            <person name="Hemphill L."/>
            <person name="Shang Y."/>
            <person name="Youmans B."/>
            <person name="Ayvaz T."/>
            <person name="Ross M."/>
            <person name="Santibanez J."/>
            <person name="Aqrawi P."/>
            <person name="Gross S."/>
            <person name="Joshi V."/>
            <person name="Fowler G."/>
            <person name="Nazareth L."/>
            <person name="Reid J."/>
            <person name="Worley K."/>
            <person name="Petrosino J."/>
            <person name="Highlander S."/>
            <person name="Gibbs R."/>
        </authorList>
    </citation>
    <scope>NUCLEOTIDE SEQUENCE [LARGE SCALE GENOMIC DNA]</scope>
    <source>
        <strain evidence="6">ATCC 33030</strain>
    </source>
</reference>
<feature type="domain" description="YbaK/aminoacyl-tRNA synthetase-associated" evidence="5">
    <location>
        <begin position="44"/>
        <end position="153"/>
    </location>
</feature>
<dbReference type="CDD" id="cd00002">
    <property type="entry name" value="YbaK_deacylase"/>
    <property type="match status" value="1"/>
</dbReference>
<dbReference type="EMBL" id="ACLJ02000001">
    <property type="protein sequence ID" value="EFK54770.1"/>
    <property type="molecule type" value="Genomic_DNA"/>
</dbReference>
<keyword evidence="7" id="KW-1185">Reference proteome</keyword>
<dbReference type="STRING" id="585529.HMPREF0291_10028"/>
<organism evidence="6 7">
    <name type="scientific">Corynebacterium genitalium ATCC 33030</name>
    <dbReference type="NCBI Taxonomy" id="585529"/>
    <lineage>
        <taxon>Bacteria</taxon>
        <taxon>Bacillati</taxon>
        <taxon>Actinomycetota</taxon>
        <taxon>Actinomycetes</taxon>
        <taxon>Mycobacteriales</taxon>
        <taxon>Corynebacteriaceae</taxon>
        <taxon>Corynebacterium</taxon>
    </lineage>
</organism>
<dbReference type="eggNOG" id="COG2606">
    <property type="taxonomic scope" value="Bacteria"/>
</dbReference>
<dbReference type="SUPFAM" id="SSF55826">
    <property type="entry name" value="YbaK/ProRS associated domain"/>
    <property type="match status" value="1"/>
</dbReference>
<dbReference type="EC" id="4.2.-.-" evidence="4"/>
<gene>
    <name evidence="6" type="ORF">HMPREF0291_10028</name>
</gene>
<evidence type="ECO:0000256" key="1">
    <source>
        <dbReference type="ARBA" id="ARBA00009798"/>
    </source>
</evidence>
<dbReference type="Pfam" id="PF04073">
    <property type="entry name" value="tRNA_edit"/>
    <property type="match status" value="1"/>
</dbReference>
<dbReference type="GO" id="GO:0016829">
    <property type="term" value="F:lyase activity"/>
    <property type="evidence" value="ECO:0007669"/>
    <property type="project" value="UniProtKB-KW"/>
</dbReference>
<evidence type="ECO:0000313" key="6">
    <source>
        <dbReference type="EMBL" id="EFK54770.1"/>
    </source>
</evidence>
<protein>
    <recommendedName>
        <fullName evidence="4">Cys-tRNA(Pro)/Cys-tRNA(Cys) deacylase</fullName>
        <ecNumber evidence="4">4.2.-.-</ecNumber>
    </recommendedName>
</protein>
<dbReference type="NCBIfam" id="TIGR00011">
    <property type="entry name" value="YbaK_EbsC"/>
    <property type="match status" value="1"/>
</dbReference>
<evidence type="ECO:0000256" key="4">
    <source>
        <dbReference type="PIRNR" id="PIRNR006181"/>
    </source>
</evidence>
<dbReference type="Proteomes" id="UP000004208">
    <property type="component" value="Unassembled WGS sequence"/>
</dbReference>
<proteinExistence type="inferred from homology"/>
<dbReference type="InterPro" id="IPR007214">
    <property type="entry name" value="YbaK/aa-tRNA-synth-assoc-dom"/>
</dbReference>
<keyword evidence="3 4" id="KW-0456">Lyase</keyword>
<dbReference type="AlphaFoldDB" id="D7WA46"/>
<sequence length="166" mass="17089">MGATIARLAAMAARTRALEALETAGIDYELLEYAAHSDHFGDHAVAELGLDPTLTLKTLVISHGRDFAVCCVPVSGHLSLKKAAKALGWKNAEMADPAAAQRMTGYVVGGISPLGTSRTLPTLIDASVAHTDRITCSAGQRGLSFAVSPQDLAAAAGAEFADIASS</sequence>
<evidence type="ECO:0000256" key="2">
    <source>
        <dbReference type="ARBA" id="ARBA00022917"/>
    </source>
</evidence>
<dbReference type="PIRSF" id="PIRSF006181">
    <property type="entry name" value="EbsC_YbaK"/>
    <property type="match status" value="1"/>
</dbReference>
<evidence type="ECO:0000313" key="7">
    <source>
        <dbReference type="Proteomes" id="UP000004208"/>
    </source>
</evidence>
<keyword evidence="2 4" id="KW-0648">Protein biosynthesis</keyword>
<dbReference type="PANTHER" id="PTHR30411:SF0">
    <property type="entry name" value="CYS-TRNA(PRO)_CYS-TRNA(CYS) DEACYLASE YBAK"/>
    <property type="match status" value="1"/>
</dbReference>
<comment type="similarity">
    <text evidence="1 4">Belongs to the prolyl-tRNA editing family. YbaK/EbsC subfamily.</text>
</comment>
<comment type="caution">
    <text evidence="6">The sequence shown here is derived from an EMBL/GenBank/DDBJ whole genome shotgun (WGS) entry which is preliminary data.</text>
</comment>
<dbReference type="GO" id="GO:0006412">
    <property type="term" value="P:translation"/>
    <property type="evidence" value="ECO:0007669"/>
    <property type="project" value="UniProtKB-KW"/>
</dbReference>
<dbReference type="Gene3D" id="3.90.960.10">
    <property type="entry name" value="YbaK/aminoacyl-tRNA synthetase-associated domain"/>
    <property type="match status" value="1"/>
</dbReference>
<name>D7WA46_9CORY</name>
<dbReference type="InterPro" id="IPR004369">
    <property type="entry name" value="Prolyl-tRNA_editing_YbaK/EbsC"/>
</dbReference>